<dbReference type="KEGG" id="eba:p1B52"/>
<feature type="compositionally biased region" description="Low complexity" evidence="1">
    <location>
        <begin position="114"/>
        <end position="131"/>
    </location>
</feature>
<evidence type="ECO:0000256" key="1">
    <source>
        <dbReference type="SAM" id="MobiDB-lite"/>
    </source>
</evidence>
<gene>
    <name evidence="2" type="ORF">p1B52</name>
</gene>
<geneLocation type="plasmid" evidence="3">
    <name>pAzo1</name>
</geneLocation>
<feature type="compositionally biased region" description="Low complexity" evidence="1">
    <location>
        <begin position="149"/>
        <end position="164"/>
    </location>
</feature>
<accession>Q5NXC9</accession>
<dbReference type="AlphaFoldDB" id="Q5NXC9"/>
<keyword evidence="3" id="KW-1185">Reference proteome</keyword>
<feature type="compositionally biased region" description="Pro residues" evidence="1">
    <location>
        <begin position="132"/>
        <end position="148"/>
    </location>
</feature>
<dbReference type="EMBL" id="CR555307">
    <property type="protein sequence ID" value="CAI10285.1"/>
    <property type="molecule type" value="Genomic_DNA"/>
</dbReference>
<keyword evidence="2" id="KW-0614">Plasmid</keyword>
<feature type="region of interest" description="Disordered" evidence="1">
    <location>
        <begin position="59"/>
        <end position="171"/>
    </location>
</feature>
<organism evidence="2 3">
    <name type="scientific">Aromatoleum aromaticum (strain DSM 19018 / LMG 30748 / EbN1)</name>
    <name type="common">Azoarcus sp. (strain EbN1)</name>
    <dbReference type="NCBI Taxonomy" id="76114"/>
    <lineage>
        <taxon>Bacteria</taxon>
        <taxon>Pseudomonadati</taxon>
        <taxon>Pseudomonadota</taxon>
        <taxon>Betaproteobacteria</taxon>
        <taxon>Rhodocyclales</taxon>
        <taxon>Rhodocyclaceae</taxon>
        <taxon>Aromatoleum</taxon>
    </lineage>
</organism>
<evidence type="ECO:0000313" key="3">
    <source>
        <dbReference type="Proteomes" id="UP000006552"/>
    </source>
</evidence>
<proteinExistence type="predicted"/>
<sequence>MAVNRNAGKTESRNRYILYLHKSKHADLCSFLDSLPNGSVSNFLQEAVRTYLLAEGHSGATKQLAPESAPPTRRTRRKTPEQPLTAPVTVTTNIPQSVQTSAAHPTFESTPYSAAPAITTPAQPTQAAGAYSPPPGPIAPPQPAPETTPPVAVVTPAQALQPSAAPQPPSADDLLTELLANF</sequence>
<dbReference type="HOGENOM" id="CLU_1479191_0_0_4"/>
<evidence type="ECO:0000313" key="2">
    <source>
        <dbReference type="EMBL" id="CAI10285.1"/>
    </source>
</evidence>
<reference evidence="2 3" key="1">
    <citation type="journal article" date="2005" name="Arch. Microbiol.">
        <title>The genome sequence of an anaerobic aromatic-degrading denitrifying bacterium, strain EbN1.</title>
        <authorList>
            <person name="Rabus R."/>
            <person name="Kube M."/>
            <person name="Heider J."/>
            <person name="Beck A."/>
            <person name="Heitmann K."/>
            <person name="Widdel F."/>
            <person name="Reinhardt R."/>
        </authorList>
    </citation>
    <scope>NUCLEOTIDE SEQUENCE [LARGE SCALE GENOMIC DNA]</scope>
    <source>
        <strain evidence="2 3">EbN1</strain>
        <plasmid evidence="3">Plasmid pAzo1</plasmid>
    </source>
</reference>
<name>Q5NXC9_AROAE</name>
<feature type="compositionally biased region" description="Polar residues" evidence="1">
    <location>
        <begin position="88"/>
        <end position="112"/>
    </location>
</feature>
<dbReference type="Proteomes" id="UP000006552">
    <property type="component" value="Plasmid 1"/>
</dbReference>
<protein>
    <submittedName>
        <fullName evidence="2">Uncharacterized protein</fullName>
    </submittedName>
</protein>